<reference evidence="3" key="1">
    <citation type="submission" date="2018-05" db="EMBL/GenBank/DDBJ databases">
        <authorList>
            <person name="Lanie J.A."/>
            <person name="Ng W.-L."/>
            <person name="Kazmierczak K.M."/>
            <person name="Andrzejewski T.M."/>
            <person name="Davidsen T.M."/>
            <person name="Wayne K.J."/>
            <person name="Tettelin H."/>
            <person name="Glass J.I."/>
            <person name="Rusch D."/>
            <person name="Podicherti R."/>
            <person name="Tsui H.-C.T."/>
            <person name="Winkler M.E."/>
        </authorList>
    </citation>
    <scope>NUCLEOTIDE SEQUENCE</scope>
</reference>
<evidence type="ECO:0000259" key="2">
    <source>
        <dbReference type="Pfam" id="PF09967"/>
    </source>
</evidence>
<name>A0A382M208_9ZZZZ</name>
<feature type="domain" description="VWA-like" evidence="2">
    <location>
        <begin position="178"/>
        <end position="312"/>
    </location>
</feature>
<dbReference type="EMBL" id="UINC01090666">
    <property type="protein sequence ID" value="SVC42810.1"/>
    <property type="molecule type" value="Genomic_DNA"/>
</dbReference>
<feature type="region of interest" description="Disordered" evidence="1">
    <location>
        <begin position="1"/>
        <end position="79"/>
    </location>
</feature>
<dbReference type="InterPro" id="IPR018698">
    <property type="entry name" value="VWA-like_dom"/>
</dbReference>
<gene>
    <name evidence="3" type="ORF">METZ01_LOCUS295664</name>
</gene>
<dbReference type="AlphaFoldDB" id="A0A382M208"/>
<dbReference type="PANTHER" id="PTHR38730:SF1">
    <property type="entry name" value="SLL7028 PROTEIN"/>
    <property type="match status" value="1"/>
</dbReference>
<feature type="non-terminal residue" evidence="3">
    <location>
        <position position="1"/>
    </location>
</feature>
<protein>
    <recommendedName>
        <fullName evidence="2">VWA-like domain-containing protein</fullName>
    </recommendedName>
</protein>
<sequence>YNDLVQNSKPDPDGEEPDKEQENNPSQGEDNSDSSGSNTPQDSNLEKEIEIAASYGWVDDYDGSDPETFCKDQGHDEDGDPIPVAHTPAQVEELEAQLEEAIAHGEFAHSKISGDEPPITINEIMEPANIEVVDWEDALQEFLTEKVKTFKNWNRPHKKWLEHGFWLPSKGSYGLRDIVIMNDESGSMSEEENQACLTNIDELNQQGIVSFDRVVLLHFTTSVSHIEYFEPGEDLIYRRHSSGGTSFDAAFKKAKELEDESLIDPSCYIVMTDMYDWFPPEPNHPVLWMSVTHPNELYSHGYIPDYGKITHLEI</sequence>
<evidence type="ECO:0000256" key="1">
    <source>
        <dbReference type="SAM" id="MobiDB-lite"/>
    </source>
</evidence>
<organism evidence="3">
    <name type="scientific">marine metagenome</name>
    <dbReference type="NCBI Taxonomy" id="408172"/>
    <lineage>
        <taxon>unclassified sequences</taxon>
        <taxon>metagenomes</taxon>
        <taxon>ecological metagenomes</taxon>
    </lineage>
</organism>
<accession>A0A382M208</accession>
<proteinExistence type="predicted"/>
<dbReference type="PANTHER" id="PTHR38730">
    <property type="entry name" value="SLL7028 PROTEIN"/>
    <property type="match status" value="1"/>
</dbReference>
<feature type="compositionally biased region" description="Polar residues" evidence="1">
    <location>
        <begin position="23"/>
        <end position="43"/>
    </location>
</feature>
<dbReference type="Pfam" id="PF09967">
    <property type="entry name" value="DUF2201"/>
    <property type="match status" value="1"/>
</dbReference>
<evidence type="ECO:0000313" key="3">
    <source>
        <dbReference type="EMBL" id="SVC42810.1"/>
    </source>
</evidence>